<comment type="caution">
    <text evidence="2">The sequence shown here is derived from an EMBL/GenBank/DDBJ whole genome shotgun (WGS) entry which is preliminary data.</text>
</comment>
<feature type="signal peptide" evidence="1">
    <location>
        <begin position="1"/>
        <end position="20"/>
    </location>
</feature>
<evidence type="ECO:0000313" key="2">
    <source>
        <dbReference type="EMBL" id="MCC2616285.1"/>
    </source>
</evidence>
<dbReference type="Proteomes" id="UP001520878">
    <property type="component" value="Unassembled WGS sequence"/>
</dbReference>
<keyword evidence="1" id="KW-0732">Signal</keyword>
<name>A0ABS8G6W1_9ALTE</name>
<dbReference type="RefSeq" id="WP_229159218.1">
    <property type="nucleotide sequence ID" value="NZ_JAJEWP010000001.1"/>
</dbReference>
<feature type="chain" id="PRO_5046392889" description="Solute-binding protein family 3/N-terminal domain-containing protein" evidence="1">
    <location>
        <begin position="21"/>
        <end position="285"/>
    </location>
</feature>
<sequence length="285" mass="32394">MIRTMIILGCLWCAGSQANADSTLVWGINNAPPFHIMSEPFKHAGLCDVLVDELIDRLPDLKHQRYFAPHSRIRQQVIAGENLCFPCMIKRPPSEHWYFSDVTALYPPHQLIARTSALERWQGEEVQVSLRSLLNRKELVFGISASRKFPPTIQRLIDNAPFPSTQVQLTGTEGTVRLLNQINLDRIQYTIDYPAIFRYYTLSQGLTDLSLSPIAENHDEWVYGAIGCTNNAWGRHVIGAINRAIPAVLEDKTYLENQSFWQGVPQQELVERLRKTDPKATMSPP</sequence>
<proteinExistence type="predicted"/>
<evidence type="ECO:0000313" key="3">
    <source>
        <dbReference type="Proteomes" id="UP001520878"/>
    </source>
</evidence>
<evidence type="ECO:0008006" key="4">
    <source>
        <dbReference type="Google" id="ProtNLM"/>
    </source>
</evidence>
<keyword evidence="3" id="KW-1185">Reference proteome</keyword>
<dbReference type="EMBL" id="JAJEWP010000001">
    <property type="protein sequence ID" value="MCC2616285.1"/>
    <property type="molecule type" value="Genomic_DNA"/>
</dbReference>
<gene>
    <name evidence="2" type="ORF">LJ739_08535</name>
</gene>
<evidence type="ECO:0000256" key="1">
    <source>
        <dbReference type="SAM" id="SignalP"/>
    </source>
</evidence>
<protein>
    <recommendedName>
        <fullName evidence="4">Solute-binding protein family 3/N-terminal domain-containing protein</fullName>
    </recommendedName>
</protein>
<accession>A0ABS8G6W1</accession>
<organism evidence="2 3">
    <name type="scientific">Fluctibacter halophilus</name>
    <dbReference type="NCBI Taxonomy" id="226011"/>
    <lineage>
        <taxon>Bacteria</taxon>
        <taxon>Pseudomonadati</taxon>
        <taxon>Pseudomonadota</taxon>
        <taxon>Gammaproteobacteria</taxon>
        <taxon>Alteromonadales</taxon>
        <taxon>Alteromonadaceae</taxon>
        <taxon>Fluctibacter</taxon>
    </lineage>
</organism>
<reference evidence="2 3" key="1">
    <citation type="submission" date="2021-10" db="EMBL/GenBank/DDBJ databases">
        <title>Draft genome of Aestuariibacter halophilus JC2043.</title>
        <authorList>
            <person name="Emsley S.A."/>
            <person name="Pfannmuller K.M."/>
            <person name="Ushijima B."/>
            <person name="Saw J.H."/>
            <person name="Videau P."/>
        </authorList>
    </citation>
    <scope>NUCLEOTIDE SEQUENCE [LARGE SCALE GENOMIC DNA]</scope>
    <source>
        <strain evidence="2 3">JC2043</strain>
    </source>
</reference>
<dbReference type="SUPFAM" id="SSF53850">
    <property type="entry name" value="Periplasmic binding protein-like II"/>
    <property type="match status" value="1"/>
</dbReference>